<evidence type="ECO:0000313" key="1">
    <source>
        <dbReference type="EMBL" id="CAG2058642.1"/>
    </source>
</evidence>
<accession>A0ABN7NT39</accession>
<evidence type="ECO:0000313" key="2">
    <source>
        <dbReference type="Proteomes" id="UP001153148"/>
    </source>
</evidence>
<name>A0ABN7NT39_TIMPD</name>
<proteinExistence type="predicted"/>
<keyword evidence="2" id="KW-1185">Reference proteome</keyword>
<dbReference type="Proteomes" id="UP001153148">
    <property type="component" value="Unassembled WGS sequence"/>
</dbReference>
<organism evidence="1 2">
    <name type="scientific">Timema podura</name>
    <name type="common">Walking stick</name>
    <dbReference type="NCBI Taxonomy" id="61482"/>
    <lineage>
        <taxon>Eukaryota</taxon>
        <taxon>Metazoa</taxon>
        <taxon>Ecdysozoa</taxon>
        <taxon>Arthropoda</taxon>
        <taxon>Hexapoda</taxon>
        <taxon>Insecta</taxon>
        <taxon>Pterygota</taxon>
        <taxon>Neoptera</taxon>
        <taxon>Polyneoptera</taxon>
        <taxon>Phasmatodea</taxon>
        <taxon>Timematodea</taxon>
        <taxon>Timematoidea</taxon>
        <taxon>Timematidae</taxon>
        <taxon>Timema</taxon>
    </lineage>
</organism>
<dbReference type="EMBL" id="CAJPIN010007690">
    <property type="protein sequence ID" value="CAG2058642.1"/>
    <property type="molecule type" value="Genomic_DNA"/>
</dbReference>
<sequence length="409" mass="47366">MSEAPCRIWDRGPPYCDCDGCDRMSKRGLRMRAGWRHDWNSTSNEFVRVIIPGPFSEPALVTSSPFVFLSTDHRARRHDDCSRYFPAHQRRCAILRSGIPDPWAEYLTLRGVPQVCRRANPEEVHLWRDHLDHVESLWGRLGLSLAQGIPDPWKNWPKCCSSQKRRPDACQSLKTRSPRTCRNRSNSCDSFLMQREAELPFYDCGDPKDMRAKSDSVLICKPIKKNEWHGPKFNIDEFEHRIAEERFLHKEVEKHEYGGNRIRPFIKGKKKPIKRDLSCCCNDPNHVHTSHSCCSCSRYSCICVFLGVQDENCNTHPHTAMVYKFRPSKPLTTMSLVARALGEMILSPAIVPLLPLPRWWRKGGRGGMYPRRWQSSEHSAWTAARHASRSLFTSRHTRSQVLFRLARMG</sequence>
<comment type="caution">
    <text evidence="1">The sequence shown here is derived from an EMBL/GenBank/DDBJ whole genome shotgun (WGS) entry which is preliminary data.</text>
</comment>
<protein>
    <submittedName>
        <fullName evidence="1">Uncharacterized protein</fullName>
    </submittedName>
</protein>
<gene>
    <name evidence="1" type="ORF">TPAB3V08_LOCUS5611</name>
</gene>
<reference evidence="1" key="1">
    <citation type="submission" date="2021-03" db="EMBL/GenBank/DDBJ databases">
        <authorList>
            <person name="Tran Van P."/>
        </authorList>
    </citation>
    <scope>NUCLEOTIDE SEQUENCE</scope>
</reference>